<name>A0A4V2SCZ4_9GAMM</name>
<dbReference type="InterPro" id="IPR000843">
    <property type="entry name" value="HTH_LacI"/>
</dbReference>
<evidence type="ECO:0000259" key="5">
    <source>
        <dbReference type="PROSITE" id="PS50932"/>
    </source>
</evidence>
<dbReference type="SMART" id="SM00354">
    <property type="entry name" value="HTH_LACI"/>
    <property type="match status" value="1"/>
</dbReference>
<keyword evidence="1" id="KW-0678">Repressor</keyword>
<dbReference type="SUPFAM" id="SSF47413">
    <property type="entry name" value="lambda repressor-like DNA-binding domains"/>
    <property type="match status" value="1"/>
</dbReference>
<dbReference type="Gene3D" id="3.40.50.2300">
    <property type="match status" value="2"/>
</dbReference>
<protein>
    <submittedName>
        <fullName evidence="6">LacI family transcriptional regulator</fullName>
    </submittedName>
</protein>
<dbReference type="CDD" id="cd06288">
    <property type="entry name" value="PBP1_sucrose_transcription_regulator"/>
    <property type="match status" value="1"/>
</dbReference>
<dbReference type="PANTHER" id="PTHR30146:SF148">
    <property type="entry name" value="HTH-TYPE TRANSCRIPTIONAL REPRESSOR PURR-RELATED"/>
    <property type="match status" value="1"/>
</dbReference>
<feature type="domain" description="HTH lacI-type" evidence="5">
    <location>
        <begin position="3"/>
        <end position="58"/>
    </location>
</feature>
<dbReference type="PANTHER" id="PTHR30146">
    <property type="entry name" value="LACI-RELATED TRANSCRIPTIONAL REPRESSOR"/>
    <property type="match status" value="1"/>
</dbReference>
<dbReference type="Pfam" id="PF00356">
    <property type="entry name" value="LacI"/>
    <property type="match status" value="1"/>
</dbReference>
<dbReference type="PROSITE" id="PS00356">
    <property type="entry name" value="HTH_LACI_1"/>
    <property type="match status" value="1"/>
</dbReference>
<dbReference type="AlphaFoldDB" id="A0A4V2SCZ4"/>
<dbReference type="GO" id="GO:0003700">
    <property type="term" value="F:DNA-binding transcription factor activity"/>
    <property type="evidence" value="ECO:0007669"/>
    <property type="project" value="TreeGrafter"/>
</dbReference>
<keyword evidence="3" id="KW-0238">DNA-binding</keyword>
<gene>
    <name evidence="6" type="ORF">EV699_109135</name>
</gene>
<keyword evidence="7" id="KW-1185">Reference proteome</keyword>
<dbReference type="RefSeq" id="WP_132541990.1">
    <property type="nucleotide sequence ID" value="NZ_SLWY01000009.1"/>
</dbReference>
<dbReference type="CDD" id="cd01392">
    <property type="entry name" value="HTH_LacI"/>
    <property type="match status" value="1"/>
</dbReference>
<dbReference type="PROSITE" id="PS50932">
    <property type="entry name" value="HTH_LACI_2"/>
    <property type="match status" value="1"/>
</dbReference>
<reference evidence="6 7" key="1">
    <citation type="submission" date="2019-03" db="EMBL/GenBank/DDBJ databases">
        <title>Genomic Encyclopedia of Type Strains, Phase IV (KMG-IV): sequencing the most valuable type-strain genomes for metagenomic binning, comparative biology and taxonomic classification.</title>
        <authorList>
            <person name="Goeker M."/>
        </authorList>
    </citation>
    <scope>NUCLEOTIDE SEQUENCE [LARGE SCALE GENOMIC DNA]</scope>
    <source>
        <strain evidence="6 7">DSM 25287</strain>
    </source>
</reference>
<dbReference type="InterPro" id="IPR010982">
    <property type="entry name" value="Lambda_DNA-bd_dom_sf"/>
</dbReference>
<comment type="caution">
    <text evidence="6">The sequence shown here is derived from an EMBL/GenBank/DDBJ whole genome shotgun (WGS) entry which is preliminary data.</text>
</comment>
<dbReference type="Proteomes" id="UP000295765">
    <property type="component" value="Unassembled WGS sequence"/>
</dbReference>
<evidence type="ECO:0000313" key="6">
    <source>
        <dbReference type="EMBL" id="TCO81293.1"/>
    </source>
</evidence>
<dbReference type="Pfam" id="PF13377">
    <property type="entry name" value="Peripla_BP_3"/>
    <property type="match status" value="1"/>
</dbReference>
<dbReference type="InterPro" id="IPR028082">
    <property type="entry name" value="Peripla_BP_I"/>
</dbReference>
<evidence type="ECO:0000256" key="4">
    <source>
        <dbReference type="ARBA" id="ARBA00023163"/>
    </source>
</evidence>
<sequence length="334" mass="35860">MRVSLEDIARAAGVSVKTVSGALHGGSARMAADTRERIQALATELGYVTNLPARGIRQGWLPLIGVVADGVITSPFATHIIRGLDGEASKQQMSVFVTTVSAARDAAATIAEVERFRPRAIAYATMYHKFVDLPEAADRAVGLLINCRSRDAARAALVPAERDAAFTITDYLLRHGRRRPAFLNLPGLLAGELREAGFRQALRAHDLPVVEERIGAAVSGGFYSDKAESLVQARIGAWLAGADAPDAILCGNDRIALEAYNALRRLGARIPDDVAIASFDNQVDIASRLDPPLTTMALPHREMGQLAADILLGLTETPEGVLEVPFRLVERRSV</sequence>
<evidence type="ECO:0000256" key="3">
    <source>
        <dbReference type="ARBA" id="ARBA00023125"/>
    </source>
</evidence>
<accession>A0A4V2SCZ4</accession>
<dbReference type="OrthoDB" id="9798934at2"/>
<dbReference type="InterPro" id="IPR046335">
    <property type="entry name" value="LacI/GalR-like_sensor"/>
</dbReference>
<evidence type="ECO:0000313" key="7">
    <source>
        <dbReference type="Proteomes" id="UP000295765"/>
    </source>
</evidence>
<keyword evidence="2" id="KW-0805">Transcription regulation</keyword>
<evidence type="ECO:0000256" key="1">
    <source>
        <dbReference type="ARBA" id="ARBA00022491"/>
    </source>
</evidence>
<proteinExistence type="predicted"/>
<organism evidence="6 7">
    <name type="scientific">Plasticicumulans lactativorans</name>
    <dbReference type="NCBI Taxonomy" id="1133106"/>
    <lineage>
        <taxon>Bacteria</taxon>
        <taxon>Pseudomonadati</taxon>
        <taxon>Pseudomonadota</taxon>
        <taxon>Gammaproteobacteria</taxon>
        <taxon>Candidatus Competibacteraceae</taxon>
        <taxon>Plasticicumulans</taxon>
    </lineage>
</organism>
<keyword evidence="4" id="KW-0804">Transcription</keyword>
<evidence type="ECO:0000256" key="2">
    <source>
        <dbReference type="ARBA" id="ARBA00023015"/>
    </source>
</evidence>
<dbReference type="Gene3D" id="1.10.260.40">
    <property type="entry name" value="lambda repressor-like DNA-binding domains"/>
    <property type="match status" value="1"/>
</dbReference>
<dbReference type="EMBL" id="SLWY01000009">
    <property type="protein sequence ID" value="TCO81293.1"/>
    <property type="molecule type" value="Genomic_DNA"/>
</dbReference>
<dbReference type="SUPFAM" id="SSF53822">
    <property type="entry name" value="Periplasmic binding protein-like I"/>
    <property type="match status" value="1"/>
</dbReference>
<dbReference type="GO" id="GO:0000976">
    <property type="term" value="F:transcription cis-regulatory region binding"/>
    <property type="evidence" value="ECO:0007669"/>
    <property type="project" value="TreeGrafter"/>
</dbReference>